<evidence type="ECO:0000256" key="1">
    <source>
        <dbReference type="ARBA" id="ARBA00023015"/>
    </source>
</evidence>
<keyword evidence="1" id="KW-0805">Transcription regulation</keyword>
<dbReference type="InterPro" id="IPR018062">
    <property type="entry name" value="HTH_AraC-typ_CS"/>
</dbReference>
<dbReference type="STRING" id="1400520.LFAB_00470"/>
<dbReference type="PATRIC" id="fig|1400520.3.peg.89"/>
<dbReference type="Gene3D" id="1.10.10.60">
    <property type="entry name" value="Homeodomain-like"/>
    <property type="match status" value="2"/>
</dbReference>
<dbReference type="eggNOG" id="COG2207">
    <property type="taxonomic scope" value="Bacteria"/>
</dbReference>
<dbReference type="Proteomes" id="UP000019247">
    <property type="component" value="Unassembled WGS sequence"/>
</dbReference>
<dbReference type="Pfam" id="PF12833">
    <property type="entry name" value="HTH_18"/>
    <property type="match status" value="1"/>
</dbReference>
<sequence>MEDFSEYIPAHEQGIQCLQGLFFNNPSNKAKKLFNYPLWTGEYLVDYPYLIDRQYMNSFIVFLIEDGELSFTFDDRHDFTARKDSVVIMDCKKRNHYFAKSPCKFIFFHFNGEQVQALYDYITQDNHNLFPATKTIKQNINQIFNLFKTRAFSEKEASFSELIYQLLVSLTTIADLSPTDHSILRHTPSMVTQALNYLDQHYSEKVTVTDLCKQLGVSSSLLSQTFRTYTNNSVHEYLTSVRVLHAKGLLTTQPDLSIAEIANCCGFHDTSHLNKVFNSETGMTPSKFRKICF</sequence>
<dbReference type="PROSITE" id="PS01124">
    <property type="entry name" value="HTH_ARAC_FAMILY_2"/>
    <property type="match status" value="1"/>
</dbReference>
<evidence type="ECO:0000259" key="4">
    <source>
        <dbReference type="PROSITE" id="PS01124"/>
    </source>
</evidence>
<dbReference type="InterPro" id="IPR018060">
    <property type="entry name" value="HTH_AraC"/>
</dbReference>
<gene>
    <name evidence="5" type="ORF">LFAB_00470</name>
</gene>
<keyword evidence="2" id="KW-0238">DNA-binding</keyword>
<dbReference type="PANTHER" id="PTHR43280:SF28">
    <property type="entry name" value="HTH-TYPE TRANSCRIPTIONAL ACTIVATOR RHAS"/>
    <property type="match status" value="1"/>
</dbReference>
<dbReference type="EMBL" id="AWWK01000004">
    <property type="protein sequence ID" value="ETY75733.1"/>
    <property type="molecule type" value="Genomic_DNA"/>
</dbReference>
<evidence type="ECO:0000313" key="5">
    <source>
        <dbReference type="EMBL" id="ETY75733.1"/>
    </source>
</evidence>
<dbReference type="PROSITE" id="PS00041">
    <property type="entry name" value="HTH_ARAC_FAMILY_1"/>
    <property type="match status" value="1"/>
</dbReference>
<dbReference type="SUPFAM" id="SSF51215">
    <property type="entry name" value="Regulatory protein AraC"/>
    <property type="match status" value="1"/>
</dbReference>
<name>W6TBC0_9LACO</name>
<reference evidence="5 6" key="1">
    <citation type="journal article" date="2014" name="Genome Announc.">
        <title>Genome Sequence of Lactobacillus fabifermentans Strain T30PCM01, Isolated from Fermenting Grape Marc.</title>
        <authorList>
            <person name="Treu L."/>
            <person name="Vendramin V."/>
            <person name="Bovo B."/>
            <person name="Giacomini A."/>
            <person name="Corich V."/>
            <person name="Campanaro S."/>
        </authorList>
    </citation>
    <scope>NUCLEOTIDE SEQUENCE [LARGE SCALE GENOMIC DNA]</scope>
    <source>
        <strain evidence="5 6">T30PCM01</strain>
    </source>
</reference>
<dbReference type="SMART" id="SM00342">
    <property type="entry name" value="HTH_ARAC"/>
    <property type="match status" value="1"/>
</dbReference>
<dbReference type="PANTHER" id="PTHR43280">
    <property type="entry name" value="ARAC-FAMILY TRANSCRIPTIONAL REGULATOR"/>
    <property type="match status" value="1"/>
</dbReference>
<comment type="caution">
    <text evidence="5">The sequence shown here is derived from an EMBL/GenBank/DDBJ whole genome shotgun (WGS) entry which is preliminary data.</text>
</comment>
<dbReference type="SUPFAM" id="SSF46689">
    <property type="entry name" value="Homeodomain-like"/>
    <property type="match status" value="2"/>
</dbReference>
<keyword evidence="3" id="KW-0804">Transcription</keyword>
<organism evidence="5 6">
    <name type="scientific">Lactiplantibacillus fabifermentans T30PCM01</name>
    <dbReference type="NCBI Taxonomy" id="1400520"/>
    <lineage>
        <taxon>Bacteria</taxon>
        <taxon>Bacillati</taxon>
        <taxon>Bacillota</taxon>
        <taxon>Bacilli</taxon>
        <taxon>Lactobacillales</taxon>
        <taxon>Lactobacillaceae</taxon>
        <taxon>Lactiplantibacillus</taxon>
    </lineage>
</organism>
<evidence type="ECO:0000313" key="6">
    <source>
        <dbReference type="Proteomes" id="UP000019247"/>
    </source>
</evidence>
<evidence type="ECO:0000256" key="2">
    <source>
        <dbReference type="ARBA" id="ARBA00023125"/>
    </source>
</evidence>
<proteinExistence type="predicted"/>
<dbReference type="GO" id="GO:0043565">
    <property type="term" value="F:sequence-specific DNA binding"/>
    <property type="evidence" value="ECO:0007669"/>
    <property type="project" value="InterPro"/>
</dbReference>
<dbReference type="HOGENOM" id="CLU_000445_88_6_9"/>
<dbReference type="InterPro" id="IPR009057">
    <property type="entry name" value="Homeodomain-like_sf"/>
</dbReference>
<dbReference type="OrthoDB" id="9813413at2"/>
<feature type="domain" description="HTH araC/xylS-type" evidence="4">
    <location>
        <begin position="192"/>
        <end position="291"/>
    </location>
</feature>
<dbReference type="GO" id="GO:0003700">
    <property type="term" value="F:DNA-binding transcription factor activity"/>
    <property type="evidence" value="ECO:0007669"/>
    <property type="project" value="InterPro"/>
</dbReference>
<accession>W6TBC0</accession>
<evidence type="ECO:0000256" key="3">
    <source>
        <dbReference type="ARBA" id="ARBA00023163"/>
    </source>
</evidence>
<dbReference type="AlphaFoldDB" id="W6TBC0"/>
<dbReference type="RefSeq" id="WP_033613492.1">
    <property type="nucleotide sequence ID" value="NZ_KK036457.1"/>
</dbReference>
<dbReference type="InterPro" id="IPR037923">
    <property type="entry name" value="HTH-like"/>
</dbReference>
<protein>
    <recommendedName>
        <fullName evidence="4">HTH araC/xylS-type domain-containing protein</fullName>
    </recommendedName>
</protein>